<protein>
    <submittedName>
        <fullName evidence="4">Uncharacterized protein</fullName>
    </submittedName>
</protein>
<evidence type="ECO:0000256" key="3">
    <source>
        <dbReference type="SAM" id="SignalP"/>
    </source>
</evidence>
<reference evidence="4 5" key="1">
    <citation type="submission" date="2019-02" db="EMBL/GenBank/DDBJ databases">
        <title>Genome sequencing of the rare red list fungi Dentipellis fragilis.</title>
        <authorList>
            <person name="Buettner E."/>
            <person name="Kellner H."/>
        </authorList>
    </citation>
    <scope>NUCLEOTIDE SEQUENCE [LARGE SCALE GENOMIC DNA]</scope>
    <source>
        <strain evidence="4 5">DSM 105465</strain>
    </source>
</reference>
<evidence type="ECO:0000313" key="4">
    <source>
        <dbReference type="EMBL" id="TFY65603.1"/>
    </source>
</evidence>
<keyword evidence="3" id="KW-0732">Signal</keyword>
<keyword evidence="2" id="KW-0812">Transmembrane</keyword>
<keyword evidence="2" id="KW-1133">Transmembrane helix</keyword>
<dbReference type="OrthoDB" id="10617070at2759"/>
<proteinExistence type="predicted"/>
<evidence type="ECO:0000256" key="2">
    <source>
        <dbReference type="SAM" id="Phobius"/>
    </source>
</evidence>
<name>A0A4Y9YVB2_9AGAM</name>
<dbReference type="Proteomes" id="UP000298327">
    <property type="component" value="Unassembled WGS sequence"/>
</dbReference>
<evidence type="ECO:0000313" key="5">
    <source>
        <dbReference type="Proteomes" id="UP000298327"/>
    </source>
</evidence>
<keyword evidence="5" id="KW-1185">Reference proteome</keyword>
<evidence type="ECO:0000256" key="1">
    <source>
        <dbReference type="SAM" id="MobiDB-lite"/>
    </source>
</evidence>
<comment type="caution">
    <text evidence="4">The sequence shown here is derived from an EMBL/GenBank/DDBJ whole genome shotgun (WGS) entry which is preliminary data.</text>
</comment>
<feature type="region of interest" description="Disordered" evidence="1">
    <location>
        <begin position="124"/>
        <end position="149"/>
    </location>
</feature>
<sequence length="149" mass="16211">MSVPILLWSLLAHAVSVLARFCDDSDDDDDGDDSAIVITNTSSTRTSAFRLASPSCTPRHHQNGDDGGLSKGAIAGIVVAAGAYPWYIVCARCRANSRFITVVGVLALLLVCLELRKRRKMSRNRRDIPDIDPAPAPSEMRMRNAMRLG</sequence>
<keyword evidence="2" id="KW-0472">Membrane</keyword>
<dbReference type="EMBL" id="SEOQ01000326">
    <property type="protein sequence ID" value="TFY65603.1"/>
    <property type="molecule type" value="Genomic_DNA"/>
</dbReference>
<organism evidence="4 5">
    <name type="scientific">Dentipellis fragilis</name>
    <dbReference type="NCBI Taxonomy" id="205917"/>
    <lineage>
        <taxon>Eukaryota</taxon>
        <taxon>Fungi</taxon>
        <taxon>Dikarya</taxon>
        <taxon>Basidiomycota</taxon>
        <taxon>Agaricomycotina</taxon>
        <taxon>Agaricomycetes</taxon>
        <taxon>Russulales</taxon>
        <taxon>Hericiaceae</taxon>
        <taxon>Dentipellis</taxon>
    </lineage>
</organism>
<feature type="transmembrane region" description="Helical" evidence="2">
    <location>
        <begin position="99"/>
        <end position="116"/>
    </location>
</feature>
<accession>A0A4Y9YVB2</accession>
<dbReference type="AlphaFoldDB" id="A0A4Y9YVB2"/>
<feature type="signal peptide" evidence="3">
    <location>
        <begin position="1"/>
        <end position="19"/>
    </location>
</feature>
<gene>
    <name evidence="4" type="ORF">EVG20_g5492</name>
</gene>
<feature type="chain" id="PRO_5021285555" evidence="3">
    <location>
        <begin position="20"/>
        <end position="149"/>
    </location>
</feature>